<sequence length="103" mass="11619">MRVYIFYGIVSTENRAENPTEIDSAREKDEEELPNGRIADGERRGKGEQQEVEEAVVAAAAATTMEETEEGERRTRERDAEGLRYITRQLPDATVRTNCARGT</sequence>
<keyword evidence="3" id="KW-1185">Reference proteome</keyword>
<feature type="compositionally biased region" description="Low complexity" evidence="1">
    <location>
        <begin position="55"/>
        <end position="65"/>
    </location>
</feature>
<accession>A0AAV2NZ92</accession>
<dbReference type="Proteomes" id="UP001497644">
    <property type="component" value="Chromosome 6"/>
</dbReference>
<dbReference type="AlphaFoldDB" id="A0AAV2NZ92"/>
<feature type="compositionally biased region" description="Basic and acidic residues" evidence="1">
    <location>
        <begin position="71"/>
        <end position="82"/>
    </location>
</feature>
<reference evidence="2" key="1">
    <citation type="submission" date="2024-04" db="EMBL/GenBank/DDBJ databases">
        <authorList>
            <consortium name="Molecular Ecology Group"/>
        </authorList>
    </citation>
    <scope>NUCLEOTIDE SEQUENCE</scope>
</reference>
<feature type="compositionally biased region" description="Basic and acidic residues" evidence="1">
    <location>
        <begin position="14"/>
        <end position="28"/>
    </location>
</feature>
<feature type="compositionally biased region" description="Basic and acidic residues" evidence="1">
    <location>
        <begin position="39"/>
        <end position="49"/>
    </location>
</feature>
<organism evidence="2 3">
    <name type="scientific">Lasius platythorax</name>
    <dbReference type="NCBI Taxonomy" id="488582"/>
    <lineage>
        <taxon>Eukaryota</taxon>
        <taxon>Metazoa</taxon>
        <taxon>Ecdysozoa</taxon>
        <taxon>Arthropoda</taxon>
        <taxon>Hexapoda</taxon>
        <taxon>Insecta</taxon>
        <taxon>Pterygota</taxon>
        <taxon>Neoptera</taxon>
        <taxon>Endopterygota</taxon>
        <taxon>Hymenoptera</taxon>
        <taxon>Apocrita</taxon>
        <taxon>Aculeata</taxon>
        <taxon>Formicoidea</taxon>
        <taxon>Formicidae</taxon>
        <taxon>Formicinae</taxon>
        <taxon>Lasius</taxon>
        <taxon>Lasius</taxon>
    </lineage>
</organism>
<proteinExistence type="predicted"/>
<gene>
    <name evidence="2" type="ORF">LPLAT_LOCUS11336</name>
</gene>
<name>A0AAV2NZ92_9HYME</name>
<protein>
    <submittedName>
        <fullName evidence="2">Uncharacterized protein</fullName>
    </submittedName>
</protein>
<feature type="region of interest" description="Disordered" evidence="1">
    <location>
        <begin position="14"/>
        <end position="82"/>
    </location>
</feature>
<evidence type="ECO:0000256" key="1">
    <source>
        <dbReference type="SAM" id="MobiDB-lite"/>
    </source>
</evidence>
<evidence type="ECO:0000313" key="3">
    <source>
        <dbReference type="Proteomes" id="UP001497644"/>
    </source>
</evidence>
<evidence type="ECO:0000313" key="2">
    <source>
        <dbReference type="EMBL" id="CAL1685940.1"/>
    </source>
</evidence>
<dbReference type="EMBL" id="OZ034829">
    <property type="protein sequence ID" value="CAL1685940.1"/>
    <property type="molecule type" value="Genomic_DNA"/>
</dbReference>